<dbReference type="GO" id="GO:0019171">
    <property type="term" value="F:(3R)-hydroxyacyl-[acyl-carrier-protein] dehydratase activity"/>
    <property type="evidence" value="ECO:0007669"/>
    <property type="project" value="UniProtKB-EC"/>
</dbReference>
<dbReference type="PANTHER" id="PTHR30272">
    <property type="entry name" value="3-HYDROXYACYL-[ACYL-CARRIER-PROTEIN] DEHYDRATASE"/>
    <property type="match status" value="1"/>
</dbReference>
<dbReference type="EC" id="4.2.1.59" evidence="2"/>
<dbReference type="RefSeq" id="WP_146397972.1">
    <property type="nucleotide sequence ID" value="NZ_SJPJ01000001.1"/>
</dbReference>
<dbReference type="Gene3D" id="3.10.129.10">
    <property type="entry name" value="Hotdog Thioesterase"/>
    <property type="match status" value="1"/>
</dbReference>
<dbReference type="Pfam" id="PF07977">
    <property type="entry name" value="FabA"/>
    <property type="match status" value="1"/>
</dbReference>
<dbReference type="CDD" id="cd01288">
    <property type="entry name" value="FabZ"/>
    <property type="match status" value="1"/>
</dbReference>
<evidence type="ECO:0000313" key="2">
    <source>
        <dbReference type="EMBL" id="TWT81830.1"/>
    </source>
</evidence>
<comment type="caution">
    <text evidence="2">The sequence shown here is derived from an EMBL/GenBank/DDBJ whole genome shotgun (WGS) entry which is preliminary data.</text>
</comment>
<dbReference type="InterPro" id="IPR013114">
    <property type="entry name" value="FabA_FabZ"/>
</dbReference>
<dbReference type="Proteomes" id="UP000315010">
    <property type="component" value="Unassembled WGS sequence"/>
</dbReference>
<organism evidence="2 3">
    <name type="scientific">Novipirellula herctigrandis</name>
    <dbReference type="NCBI Taxonomy" id="2527986"/>
    <lineage>
        <taxon>Bacteria</taxon>
        <taxon>Pseudomonadati</taxon>
        <taxon>Planctomycetota</taxon>
        <taxon>Planctomycetia</taxon>
        <taxon>Pirellulales</taxon>
        <taxon>Pirellulaceae</taxon>
        <taxon>Novipirellula</taxon>
    </lineage>
</organism>
<dbReference type="AlphaFoldDB" id="A0A5C5Z3Q1"/>
<gene>
    <name evidence="2" type="primary">fabZ_1</name>
    <name evidence="2" type="ORF">CA13_32830</name>
</gene>
<dbReference type="SUPFAM" id="SSF54637">
    <property type="entry name" value="Thioesterase/thiol ester dehydrase-isomerase"/>
    <property type="match status" value="1"/>
</dbReference>
<sequence length="168" mass="18699">MRWFWVDRFTEFVSGSHAHGIKNVSLDEVVVDEYQPGFPMLPPTLVIEGMAQLGGILVSEHFAFEKRCVLAKVGKAQFYCPAIPGDQLSYKVNMESVHDTGATVTSVSHIGDKRHAEIDLMFAFLEEGRFTDGPLFGPGDLEAMLRLMHFFHVAVDSQGNPVPKYANL</sequence>
<dbReference type="OrthoDB" id="270809at2"/>
<evidence type="ECO:0000313" key="3">
    <source>
        <dbReference type="Proteomes" id="UP000315010"/>
    </source>
</evidence>
<accession>A0A5C5Z3Q1</accession>
<name>A0A5C5Z3Q1_9BACT</name>
<dbReference type="InterPro" id="IPR029069">
    <property type="entry name" value="HotDog_dom_sf"/>
</dbReference>
<dbReference type="PANTHER" id="PTHR30272:SF1">
    <property type="entry name" value="3-HYDROXYACYL-[ACYL-CARRIER-PROTEIN] DEHYDRATASE"/>
    <property type="match status" value="1"/>
</dbReference>
<keyword evidence="3" id="KW-1185">Reference proteome</keyword>
<reference evidence="2 3" key="1">
    <citation type="submission" date="2019-02" db="EMBL/GenBank/DDBJ databases">
        <title>Deep-cultivation of Planctomycetes and their phenomic and genomic characterization uncovers novel biology.</title>
        <authorList>
            <person name="Wiegand S."/>
            <person name="Jogler M."/>
            <person name="Boedeker C."/>
            <person name="Pinto D."/>
            <person name="Vollmers J."/>
            <person name="Rivas-Marin E."/>
            <person name="Kohn T."/>
            <person name="Peeters S.H."/>
            <person name="Heuer A."/>
            <person name="Rast P."/>
            <person name="Oberbeckmann S."/>
            <person name="Bunk B."/>
            <person name="Jeske O."/>
            <person name="Meyerdierks A."/>
            <person name="Storesund J.E."/>
            <person name="Kallscheuer N."/>
            <person name="Luecker S."/>
            <person name="Lage O.M."/>
            <person name="Pohl T."/>
            <person name="Merkel B.J."/>
            <person name="Hornburger P."/>
            <person name="Mueller R.-W."/>
            <person name="Bruemmer F."/>
            <person name="Labrenz M."/>
            <person name="Spormann A.M."/>
            <person name="Op Den Camp H."/>
            <person name="Overmann J."/>
            <person name="Amann R."/>
            <person name="Jetten M.S.M."/>
            <person name="Mascher T."/>
            <person name="Medema M.H."/>
            <person name="Devos D.P."/>
            <person name="Kaster A.-K."/>
            <person name="Ovreas L."/>
            <person name="Rohde M."/>
            <person name="Galperin M.Y."/>
            <person name="Jogler C."/>
        </authorList>
    </citation>
    <scope>NUCLEOTIDE SEQUENCE [LARGE SCALE GENOMIC DNA]</scope>
    <source>
        <strain evidence="2 3">CA13</strain>
    </source>
</reference>
<proteinExistence type="predicted"/>
<protein>
    <submittedName>
        <fullName evidence="2">3-hydroxyacyl-[acyl-carrier-protein] dehydratase FabZ</fullName>
        <ecNumber evidence="2">4.2.1.59</ecNumber>
    </submittedName>
</protein>
<evidence type="ECO:0000256" key="1">
    <source>
        <dbReference type="ARBA" id="ARBA00023239"/>
    </source>
</evidence>
<dbReference type="EMBL" id="SJPJ01000001">
    <property type="protein sequence ID" value="TWT81830.1"/>
    <property type="molecule type" value="Genomic_DNA"/>
</dbReference>
<keyword evidence="1 2" id="KW-0456">Lyase</keyword>